<reference evidence="10" key="3">
    <citation type="submission" date="2025-08" db="UniProtKB">
        <authorList>
            <consortium name="RefSeq"/>
        </authorList>
    </citation>
    <scope>IDENTIFICATION</scope>
    <source>
        <tissue evidence="10">Whole organism</tissue>
    </source>
</reference>
<protein>
    <submittedName>
        <fullName evidence="10">Uncharacterized protein LOC108618005</fullName>
    </submittedName>
</protein>
<dbReference type="RefSeq" id="XP_017869399.1">
    <property type="nucleotide sequence ID" value="XM_018013910.1"/>
</dbReference>
<dbReference type="GeneID" id="108618005"/>
<feature type="transmembrane region" description="Helical" evidence="8">
    <location>
        <begin position="84"/>
        <end position="103"/>
    </location>
</feature>
<sequence length="364" mass="42085">MCALLAALKWNSTSGTGLQINRLLQMLHSNQADLCVGGIRQTVERSTLGTSTHNYLQTSVRFGVLGTSYELTSLDILFFPFRTSIWLAIGVVFALSFLMQLTMDRLLPLRHQGCLVLNVLLVFVGMPMAAFPRSIAKRVHCIMLILYTLLIRTMYQGMLYHLIRTRMLNRLPQSLDEVVAHNYEVVLSSGISDVLAEIPAIQQMRFHVADGDGSLMHPLYYLAHNPRGQRQVVAATLETFLLYNQLSVKTGMEQGIHQFEIMSQDVIYMQMTMYLRKHSFLIDAFNEHIMWMRSGGLLAVWERWELDEVYLRDVRTTTYRIFGIHELYIIFVLMLIGLMLSTLLFCLERISLRFPRFQRWFLTE</sequence>
<dbReference type="InterPro" id="IPR052192">
    <property type="entry name" value="Insect_Ionotropic_Sensory_Rcpt"/>
</dbReference>
<keyword evidence="7" id="KW-0325">Glycoprotein</keyword>
<evidence type="ECO:0000256" key="1">
    <source>
        <dbReference type="ARBA" id="ARBA00004651"/>
    </source>
</evidence>
<comment type="subcellular location">
    <subcellularLocation>
        <location evidence="1">Cell membrane</location>
        <topology evidence="1">Multi-pass membrane protein</topology>
    </subcellularLocation>
</comment>
<organism evidence="9 10">
    <name type="scientific">Drosophila arizonae</name>
    <name type="common">Fruit fly</name>
    <dbReference type="NCBI Taxonomy" id="7263"/>
    <lineage>
        <taxon>Eukaryota</taxon>
        <taxon>Metazoa</taxon>
        <taxon>Ecdysozoa</taxon>
        <taxon>Arthropoda</taxon>
        <taxon>Hexapoda</taxon>
        <taxon>Insecta</taxon>
        <taxon>Pterygota</taxon>
        <taxon>Neoptera</taxon>
        <taxon>Endopterygota</taxon>
        <taxon>Diptera</taxon>
        <taxon>Brachycera</taxon>
        <taxon>Muscomorpha</taxon>
        <taxon>Ephydroidea</taxon>
        <taxon>Drosophilidae</taxon>
        <taxon>Drosophila</taxon>
    </lineage>
</organism>
<reference evidence="9" key="2">
    <citation type="journal article" date="2016" name="G3 (Bethesda)">
        <title>Genome Evolution in Three Species of Cactophilic Drosophila.</title>
        <authorList>
            <person name="Sanchez-Flores A."/>
            <person name="Penazola F."/>
            <person name="Carpinteyro-Ponce J."/>
            <person name="Nazario-Yepiz N."/>
            <person name="Abreu-Goodger C."/>
            <person name="Machado C.A."/>
            <person name="Markow T.A."/>
        </authorList>
    </citation>
    <scope>NUCLEOTIDE SEQUENCE [LARGE SCALE GENOMIC DNA]</scope>
</reference>
<keyword evidence="4 8" id="KW-1133">Transmembrane helix</keyword>
<evidence type="ECO:0000256" key="3">
    <source>
        <dbReference type="ARBA" id="ARBA00022692"/>
    </source>
</evidence>
<keyword evidence="6" id="KW-0675">Receptor</keyword>
<evidence type="ECO:0000256" key="7">
    <source>
        <dbReference type="ARBA" id="ARBA00023180"/>
    </source>
</evidence>
<evidence type="ECO:0000256" key="4">
    <source>
        <dbReference type="ARBA" id="ARBA00022989"/>
    </source>
</evidence>
<evidence type="ECO:0000256" key="5">
    <source>
        <dbReference type="ARBA" id="ARBA00023136"/>
    </source>
</evidence>
<accession>A0ABM1PQB3</accession>
<keyword evidence="3 8" id="KW-0812">Transmembrane</keyword>
<feature type="transmembrane region" description="Helical" evidence="8">
    <location>
        <begin position="321"/>
        <end position="347"/>
    </location>
</feature>
<keyword evidence="2" id="KW-1003">Cell membrane</keyword>
<name>A0ABM1PQB3_DROAR</name>
<evidence type="ECO:0000256" key="2">
    <source>
        <dbReference type="ARBA" id="ARBA00022475"/>
    </source>
</evidence>
<keyword evidence="5 8" id="KW-0472">Membrane</keyword>
<keyword evidence="9" id="KW-1185">Reference proteome</keyword>
<evidence type="ECO:0000313" key="9">
    <source>
        <dbReference type="Proteomes" id="UP000694904"/>
    </source>
</evidence>
<feature type="transmembrane region" description="Helical" evidence="8">
    <location>
        <begin position="115"/>
        <end position="136"/>
    </location>
</feature>
<dbReference type="PANTHER" id="PTHR42643">
    <property type="entry name" value="IONOTROPIC RECEPTOR 20A-RELATED"/>
    <property type="match status" value="1"/>
</dbReference>
<evidence type="ECO:0000256" key="8">
    <source>
        <dbReference type="SAM" id="Phobius"/>
    </source>
</evidence>
<dbReference type="Proteomes" id="UP000694904">
    <property type="component" value="Chromosome X"/>
</dbReference>
<dbReference type="PANTHER" id="PTHR42643:SF30">
    <property type="entry name" value="IONOTROPIC RECEPTOR 40A-RELATED"/>
    <property type="match status" value="1"/>
</dbReference>
<reference evidence="9" key="1">
    <citation type="journal article" date="1997" name="Nucleic Acids Res.">
        <title>tRNAscan-SE: a program for improved detection of transfer RNA genes in genomic sequence.</title>
        <authorList>
            <person name="Lowe T.M."/>
            <person name="Eddy S.R."/>
        </authorList>
    </citation>
    <scope>NUCLEOTIDE SEQUENCE [LARGE SCALE GENOMIC DNA]</scope>
</reference>
<evidence type="ECO:0000313" key="10">
    <source>
        <dbReference type="RefSeq" id="XP_017869399.1"/>
    </source>
</evidence>
<feature type="transmembrane region" description="Helical" evidence="8">
    <location>
        <begin position="142"/>
        <end position="163"/>
    </location>
</feature>
<proteinExistence type="predicted"/>
<evidence type="ECO:0000256" key="6">
    <source>
        <dbReference type="ARBA" id="ARBA00023170"/>
    </source>
</evidence>
<dbReference type="SUPFAM" id="SSF53850">
    <property type="entry name" value="Periplasmic binding protein-like II"/>
    <property type="match status" value="1"/>
</dbReference>
<gene>
    <name evidence="10" type="primary">LOC108618005</name>
</gene>